<dbReference type="Proteomes" id="UP001576784">
    <property type="component" value="Unassembled WGS sequence"/>
</dbReference>
<evidence type="ECO:0000313" key="2">
    <source>
        <dbReference type="EMBL" id="MFB2896895.1"/>
    </source>
</evidence>
<comment type="caution">
    <text evidence="2">The sequence shown here is derived from an EMBL/GenBank/DDBJ whole genome shotgun (WGS) entry which is preliminary data.</text>
</comment>
<dbReference type="InterPro" id="IPR007712">
    <property type="entry name" value="RelE/ParE_toxin"/>
</dbReference>
<keyword evidence="1" id="KW-1277">Toxin-antitoxin system</keyword>
<evidence type="ECO:0000313" key="3">
    <source>
        <dbReference type="Proteomes" id="UP001576784"/>
    </source>
</evidence>
<accession>A0ABV4XYT8</accession>
<evidence type="ECO:0000256" key="1">
    <source>
        <dbReference type="ARBA" id="ARBA00022649"/>
    </source>
</evidence>
<name>A0ABV4XYT8_9CYAN</name>
<dbReference type="Gene3D" id="3.30.2310.20">
    <property type="entry name" value="RelE-like"/>
    <property type="match status" value="1"/>
</dbReference>
<gene>
    <name evidence="2" type="ORF">ACE1CI_28615</name>
</gene>
<reference evidence="2 3" key="1">
    <citation type="submission" date="2024-09" db="EMBL/GenBank/DDBJ databases">
        <title>Floridaenema gen nov. (Aerosakkonemataceae, Aerosakkonematales ord. nov., Cyanobacteria) from benthic tropical and subtropical fresh waters, with the description of four new species.</title>
        <authorList>
            <person name="Moretto J.A."/>
            <person name="Berthold D.E."/>
            <person name="Lefler F.W."/>
            <person name="Huang I.-S."/>
            <person name="Laughinghouse H. IV."/>
        </authorList>
    </citation>
    <scope>NUCLEOTIDE SEQUENCE [LARGE SCALE GENOMIC DNA]</scope>
    <source>
        <strain evidence="2 3">BLCC-F50</strain>
    </source>
</reference>
<sequence length="109" mass="12782">MTSPNQNNLEYTIELTPLALEMLAEVKDRREQQALSDRINKLKTDPEKQGKPLIDKLQSYFSVRAVGQRYRIIYRIVEERVVVLVVGVGRRKEGDKKDIYAIMERFLEE</sequence>
<dbReference type="EMBL" id="JBHFNR010000221">
    <property type="protein sequence ID" value="MFB2896895.1"/>
    <property type="molecule type" value="Genomic_DNA"/>
</dbReference>
<keyword evidence="3" id="KW-1185">Reference proteome</keyword>
<dbReference type="InterPro" id="IPR035093">
    <property type="entry name" value="RelE/ParE_toxin_dom_sf"/>
</dbReference>
<organism evidence="2 3">
    <name type="scientific">Floridaenema flaviceps BLCC-F50</name>
    <dbReference type="NCBI Taxonomy" id="3153642"/>
    <lineage>
        <taxon>Bacteria</taxon>
        <taxon>Bacillati</taxon>
        <taxon>Cyanobacteriota</taxon>
        <taxon>Cyanophyceae</taxon>
        <taxon>Oscillatoriophycideae</taxon>
        <taxon>Aerosakkonematales</taxon>
        <taxon>Aerosakkonemataceae</taxon>
        <taxon>Floridanema</taxon>
        <taxon>Floridanema flaviceps</taxon>
    </lineage>
</organism>
<dbReference type="Pfam" id="PF05016">
    <property type="entry name" value="ParE_toxin"/>
    <property type="match status" value="1"/>
</dbReference>
<protein>
    <submittedName>
        <fullName evidence="2">Type II toxin-antitoxin system RelE/ParE family toxin</fullName>
    </submittedName>
</protein>
<dbReference type="SUPFAM" id="SSF143011">
    <property type="entry name" value="RelE-like"/>
    <property type="match status" value="1"/>
</dbReference>
<dbReference type="RefSeq" id="WP_413266514.1">
    <property type="nucleotide sequence ID" value="NZ_JBHFNR010000221.1"/>
</dbReference>
<proteinExistence type="predicted"/>